<sequence length="311" mass="31810">MRSETLDKLAAVAAGLTVLLWSSAFVVIRAVGTVFSPGSLTFIRLVVGLLCLLVLAAFYRQPLPRGRTLALVAGYGLLWFAGYNITLNWAERHLDAGTAALLVNFAPILVAIFAGLFLGEGFPRQLVVGIAVAFGGVALISLATAGDGNADVIGVALGLVTALFYAASVLLQKVALRTVDPLTATWVACAAGMLATTPFAPVTLSELTHASPTAITGAIYLGVAPTAIAFTTWAFALSRMNAGAASATTLAIPAIAIVLSWLTLQETPSALAMCGGAIALAGVALTRRSPKPAAASAAPTNKANQIDPCHD</sequence>
<feature type="transmembrane region" description="Helical" evidence="2">
    <location>
        <begin position="126"/>
        <end position="146"/>
    </location>
</feature>
<keyword evidence="2" id="KW-0472">Membrane</keyword>
<dbReference type="EMBL" id="AP027452">
    <property type="protein sequence ID" value="BDY32829.1"/>
    <property type="molecule type" value="Genomic_DNA"/>
</dbReference>
<feature type="transmembrane region" description="Helical" evidence="2">
    <location>
        <begin position="183"/>
        <end position="202"/>
    </location>
</feature>
<feature type="transmembrane region" description="Helical" evidence="2">
    <location>
        <begin position="244"/>
        <end position="264"/>
    </location>
</feature>
<dbReference type="Proteomes" id="UP001241092">
    <property type="component" value="Chromosome"/>
</dbReference>
<gene>
    <name evidence="5" type="primary">yijE</name>
    <name evidence="5" type="ORF">hbim_06799</name>
    <name evidence="4" type="ORF">MMAGJ_74770</name>
</gene>
<dbReference type="InterPro" id="IPR000620">
    <property type="entry name" value="EamA_dom"/>
</dbReference>
<keyword evidence="2" id="KW-1133">Transmembrane helix</keyword>
<feature type="transmembrane region" description="Helical" evidence="2">
    <location>
        <begin position="270"/>
        <end position="286"/>
    </location>
</feature>
<reference evidence="4" key="2">
    <citation type="submission" date="2020-02" db="EMBL/GenBank/DDBJ databases">
        <authorList>
            <person name="Matsumoto Y."/>
            <person name="Kinjo T."/>
            <person name="Motooka D."/>
            <person name="Nabeya D."/>
            <person name="Jung N."/>
            <person name="Uechi K."/>
            <person name="Horii T."/>
            <person name="Iida T."/>
            <person name="Fujita J."/>
            <person name="Nakamura S."/>
        </authorList>
    </citation>
    <scope>NUCLEOTIDE SEQUENCE</scope>
    <source>
        <strain evidence="4">JCM 12375</strain>
    </source>
</reference>
<feature type="domain" description="EamA" evidence="3">
    <location>
        <begin position="11"/>
        <end position="141"/>
    </location>
</feature>
<evidence type="ECO:0000256" key="2">
    <source>
        <dbReference type="SAM" id="Phobius"/>
    </source>
</evidence>
<name>A0AAI8XPK4_MYCME</name>
<evidence type="ECO:0000313" key="7">
    <source>
        <dbReference type="Proteomes" id="UP001241092"/>
    </source>
</evidence>
<dbReference type="PANTHER" id="PTHR12715">
    <property type="entry name" value="TRANSPORTER, DRUG/METABOLITE EXPORTER FAMILY"/>
    <property type="match status" value="1"/>
</dbReference>
<organism evidence="5 7">
    <name type="scientific">Mycolicibacterium mageritense</name>
    <name type="common">Mycobacterium mageritense</name>
    <dbReference type="NCBI Taxonomy" id="53462"/>
    <lineage>
        <taxon>Bacteria</taxon>
        <taxon>Bacillati</taxon>
        <taxon>Actinomycetota</taxon>
        <taxon>Actinomycetes</taxon>
        <taxon>Mycobacteriales</taxon>
        <taxon>Mycobacteriaceae</taxon>
        <taxon>Mycolicibacterium</taxon>
    </lineage>
</organism>
<feature type="domain" description="EamA" evidence="3">
    <location>
        <begin position="153"/>
        <end position="286"/>
    </location>
</feature>
<feature type="transmembrane region" description="Helical" evidence="2">
    <location>
        <begin position="214"/>
        <end position="237"/>
    </location>
</feature>
<reference evidence="5" key="3">
    <citation type="submission" date="2023-03" db="EMBL/GenBank/DDBJ databases">
        <title>Draft genome sequence of a Mycolicibacterium mageritense strain H4_3_1 isolated from a hybrid biological-inorganic system reactor.</title>
        <authorList>
            <person name="Feng X."/>
            <person name="Kazama D."/>
            <person name="Sato K."/>
            <person name="Kobayashi H."/>
        </authorList>
    </citation>
    <scope>NUCLEOTIDE SEQUENCE</scope>
    <source>
        <strain evidence="5">H4_3_1</strain>
    </source>
</reference>
<protein>
    <submittedName>
        <fullName evidence="5">Cystine transporter YijE</fullName>
    </submittedName>
    <submittedName>
        <fullName evidence="4">Membrane protein</fullName>
    </submittedName>
</protein>
<proteinExistence type="inferred from homology"/>
<feature type="transmembrane region" description="Helical" evidence="2">
    <location>
        <begin position="152"/>
        <end position="171"/>
    </location>
</feature>
<feature type="transmembrane region" description="Helical" evidence="2">
    <location>
        <begin position="71"/>
        <end position="90"/>
    </location>
</feature>
<evidence type="ECO:0000259" key="3">
    <source>
        <dbReference type="Pfam" id="PF00892"/>
    </source>
</evidence>
<keyword evidence="2" id="KW-0812">Transmembrane</keyword>
<feature type="transmembrane region" description="Helical" evidence="2">
    <location>
        <begin position="40"/>
        <end position="59"/>
    </location>
</feature>
<comment type="similarity">
    <text evidence="1">Belongs to the EamA transporter family.</text>
</comment>
<feature type="transmembrane region" description="Helical" evidence="2">
    <location>
        <begin position="96"/>
        <end position="119"/>
    </location>
</feature>
<dbReference type="GO" id="GO:0016020">
    <property type="term" value="C:membrane"/>
    <property type="evidence" value="ECO:0007669"/>
    <property type="project" value="InterPro"/>
</dbReference>
<dbReference type="Pfam" id="PF00892">
    <property type="entry name" value="EamA"/>
    <property type="match status" value="2"/>
</dbReference>
<evidence type="ECO:0000313" key="5">
    <source>
        <dbReference type="EMBL" id="BDY32829.1"/>
    </source>
</evidence>
<reference evidence="4 6" key="1">
    <citation type="journal article" date="2019" name="Emerg. Microbes Infect.">
        <title>Comprehensive subspecies identification of 175 nontuberculous mycobacteria species based on 7547 genomic profiles.</title>
        <authorList>
            <person name="Matsumoto Y."/>
            <person name="Kinjo T."/>
            <person name="Motooka D."/>
            <person name="Nabeya D."/>
            <person name="Jung N."/>
            <person name="Uechi K."/>
            <person name="Horii T."/>
            <person name="Iida T."/>
            <person name="Fujita J."/>
            <person name="Nakamura S."/>
        </authorList>
    </citation>
    <scope>NUCLEOTIDE SEQUENCE [LARGE SCALE GENOMIC DNA]</scope>
    <source>
        <strain evidence="4 6">JCM 12375</strain>
    </source>
</reference>
<dbReference type="InterPro" id="IPR052756">
    <property type="entry name" value="Alkyne_AA_exporter"/>
</dbReference>
<dbReference type="SUPFAM" id="SSF103481">
    <property type="entry name" value="Multidrug resistance efflux transporter EmrE"/>
    <property type="match status" value="2"/>
</dbReference>
<dbReference type="AlphaFoldDB" id="A0AAI8XPK4"/>
<dbReference type="RefSeq" id="WP_036442945.1">
    <property type="nucleotide sequence ID" value="NZ_AP022567.1"/>
</dbReference>
<evidence type="ECO:0000256" key="1">
    <source>
        <dbReference type="ARBA" id="ARBA00007362"/>
    </source>
</evidence>
<keyword evidence="6" id="KW-1185">Reference proteome</keyword>
<dbReference type="EMBL" id="AP022567">
    <property type="protein sequence ID" value="BBX38195.1"/>
    <property type="molecule type" value="Genomic_DNA"/>
</dbReference>
<dbReference type="PANTHER" id="PTHR12715:SF4">
    <property type="entry name" value="EAMA DOMAIN-CONTAINING PROTEIN"/>
    <property type="match status" value="1"/>
</dbReference>
<dbReference type="Gene3D" id="1.10.3730.20">
    <property type="match status" value="1"/>
</dbReference>
<dbReference type="InterPro" id="IPR037185">
    <property type="entry name" value="EmrE-like"/>
</dbReference>
<evidence type="ECO:0000313" key="4">
    <source>
        <dbReference type="EMBL" id="BBX38195.1"/>
    </source>
</evidence>
<evidence type="ECO:0000313" key="6">
    <source>
        <dbReference type="Proteomes" id="UP000465622"/>
    </source>
</evidence>
<accession>A0AAI8XPK4</accession>
<dbReference type="Proteomes" id="UP000465622">
    <property type="component" value="Chromosome"/>
</dbReference>